<dbReference type="AlphaFoldDB" id="A0A9D4HIE9"/>
<evidence type="ECO:0000256" key="1">
    <source>
        <dbReference type="SAM" id="MobiDB-lite"/>
    </source>
</evidence>
<evidence type="ECO:0000313" key="2">
    <source>
        <dbReference type="EMBL" id="KAH3718593.1"/>
    </source>
</evidence>
<accession>A0A9D4HIE9</accession>
<dbReference type="EMBL" id="JAIWYP010000013">
    <property type="protein sequence ID" value="KAH3718593.1"/>
    <property type="molecule type" value="Genomic_DNA"/>
</dbReference>
<reference evidence="2" key="2">
    <citation type="submission" date="2020-11" db="EMBL/GenBank/DDBJ databases">
        <authorList>
            <person name="McCartney M.A."/>
            <person name="Auch B."/>
            <person name="Kono T."/>
            <person name="Mallez S."/>
            <person name="Becker A."/>
            <person name="Gohl D.M."/>
            <person name="Silverstein K.A.T."/>
            <person name="Koren S."/>
            <person name="Bechman K.B."/>
            <person name="Herman A."/>
            <person name="Abrahante J.E."/>
            <person name="Garbe J."/>
        </authorList>
    </citation>
    <scope>NUCLEOTIDE SEQUENCE</scope>
    <source>
        <strain evidence="2">Duluth1</strain>
        <tissue evidence="2">Whole animal</tissue>
    </source>
</reference>
<reference evidence="2" key="1">
    <citation type="journal article" date="2019" name="bioRxiv">
        <title>The Genome of the Zebra Mussel, Dreissena polymorpha: A Resource for Invasive Species Research.</title>
        <authorList>
            <person name="McCartney M.A."/>
            <person name="Auch B."/>
            <person name="Kono T."/>
            <person name="Mallez S."/>
            <person name="Zhang Y."/>
            <person name="Obille A."/>
            <person name="Becker A."/>
            <person name="Abrahante J.E."/>
            <person name="Garbe J."/>
            <person name="Badalamenti J.P."/>
            <person name="Herman A."/>
            <person name="Mangelson H."/>
            <person name="Liachko I."/>
            <person name="Sullivan S."/>
            <person name="Sone E.D."/>
            <person name="Koren S."/>
            <person name="Silverstein K.A.T."/>
            <person name="Beckman K.B."/>
            <person name="Gohl D.M."/>
        </authorList>
    </citation>
    <scope>NUCLEOTIDE SEQUENCE</scope>
    <source>
        <strain evidence="2">Duluth1</strain>
        <tissue evidence="2">Whole animal</tissue>
    </source>
</reference>
<proteinExistence type="predicted"/>
<dbReference type="Proteomes" id="UP000828390">
    <property type="component" value="Unassembled WGS sequence"/>
</dbReference>
<feature type="region of interest" description="Disordered" evidence="1">
    <location>
        <begin position="135"/>
        <end position="180"/>
    </location>
</feature>
<comment type="caution">
    <text evidence="2">The sequence shown here is derived from an EMBL/GenBank/DDBJ whole genome shotgun (WGS) entry which is preliminary data.</text>
</comment>
<sequence>MTVCQNDISDDLDSLQNSQNDLDKKIKKLESDNLHGNVKKSLENLKRYLERGKESKTYCEKIQTTLLKNESLTIGDILGHTIQNASSLERVQLGSLLITKVDQLHYSADNPTQGISSNDELSPTTAVTASKYNKYSTKSTVNTRRSSTLLTSERSPIQSKSPQNRSGSSKTNFRKSTASVGNMQTPHFAKSPVVKADDCPMILFKRVSLQSDNLPINITSSAFLEDGVIVLCDTTNKKLLLRSLYKDYNKHKMFSSTLHNVARIPGYGVAVTFPDLQIIQYIPVTKGDFGEVGNQVETKSNCKAVCLNKNGNLIYASRNDVDIVEMS</sequence>
<organism evidence="2 3">
    <name type="scientific">Dreissena polymorpha</name>
    <name type="common">Zebra mussel</name>
    <name type="synonym">Mytilus polymorpha</name>
    <dbReference type="NCBI Taxonomy" id="45954"/>
    <lineage>
        <taxon>Eukaryota</taxon>
        <taxon>Metazoa</taxon>
        <taxon>Spiralia</taxon>
        <taxon>Lophotrochozoa</taxon>
        <taxon>Mollusca</taxon>
        <taxon>Bivalvia</taxon>
        <taxon>Autobranchia</taxon>
        <taxon>Heteroconchia</taxon>
        <taxon>Euheterodonta</taxon>
        <taxon>Imparidentia</taxon>
        <taxon>Neoheterodontei</taxon>
        <taxon>Myida</taxon>
        <taxon>Dreissenoidea</taxon>
        <taxon>Dreissenidae</taxon>
        <taxon>Dreissena</taxon>
    </lineage>
</organism>
<evidence type="ECO:0000313" key="3">
    <source>
        <dbReference type="Proteomes" id="UP000828390"/>
    </source>
</evidence>
<feature type="compositionally biased region" description="Polar residues" evidence="1">
    <location>
        <begin position="156"/>
        <end position="180"/>
    </location>
</feature>
<gene>
    <name evidence="2" type="ORF">DPMN_061399</name>
</gene>
<protein>
    <submittedName>
        <fullName evidence="2">Uncharacterized protein</fullName>
    </submittedName>
</protein>
<name>A0A9D4HIE9_DREPO</name>
<feature type="compositionally biased region" description="Low complexity" evidence="1">
    <location>
        <begin position="143"/>
        <end position="155"/>
    </location>
</feature>
<keyword evidence="3" id="KW-1185">Reference proteome</keyword>